<evidence type="ECO:0000256" key="1">
    <source>
        <dbReference type="ARBA" id="ARBA00001576"/>
    </source>
</evidence>
<dbReference type="EC" id="3.2.1.28" evidence="6"/>
<dbReference type="Gene3D" id="1.50.10.10">
    <property type="match status" value="1"/>
</dbReference>
<dbReference type="Proteomes" id="UP000799440">
    <property type="component" value="Unassembled WGS sequence"/>
</dbReference>
<gene>
    <name evidence="8" type="ORF">M011DRAFT_409890</name>
</gene>
<dbReference type="GO" id="GO:0004555">
    <property type="term" value="F:alpha,alpha-trehalase activity"/>
    <property type="evidence" value="ECO:0007669"/>
    <property type="project" value="UniProtKB-EC"/>
</dbReference>
<evidence type="ECO:0000256" key="3">
    <source>
        <dbReference type="ARBA" id="ARBA00005615"/>
    </source>
</evidence>
<dbReference type="Pfam" id="PF07492">
    <property type="entry name" value="Trehalase_Ca-bi"/>
    <property type="match status" value="1"/>
</dbReference>
<dbReference type="InterPro" id="IPR011120">
    <property type="entry name" value="Trehalase_Ca-bd"/>
</dbReference>
<dbReference type="InterPro" id="IPR012341">
    <property type="entry name" value="6hp_glycosidase-like_sf"/>
</dbReference>
<dbReference type="InterPro" id="IPR008928">
    <property type="entry name" value="6-hairpin_glycosidase_sf"/>
</dbReference>
<dbReference type="InterPro" id="IPR018232">
    <property type="entry name" value="Glyco_hydro_37_CS"/>
</dbReference>
<evidence type="ECO:0000313" key="8">
    <source>
        <dbReference type="EMBL" id="KAF2743779.1"/>
    </source>
</evidence>
<reference evidence="8" key="1">
    <citation type="journal article" date="2020" name="Stud. Mycol.">
        <title>101 Dothideomycetes genomes: a test case for predicting lifestyles and emergence of pathogens.</title>
        <authorList>
            <person name="Haridas S."/>
            <person name="Albert R."/>
            <person name="Binder M."/>
            <person name="Bloem J."/>
            <person name="Labutti K."/>
            <person name="Salamov A."/>
            <person name="Andreopoulos B."/>
            <person name="Baker S."/>
            <person name="Barry K."/>
            <person name="Bills G."/>
            <person name="Bluhm B."/>
            <person name="Cannon C."/>
            <person name="Castanera R."/>
            <person name="Culley D."/>
            <person name="Daum C."/>
            <person name="Ezra D."/>
            <person name="Gonzalez J."/>
            <person name="Henrissat B."/>
            <person name="Kuo A."/>
            <person name="Liang C."/>
            <person name="Lipzen A."/>
            <person name="Lutzoni F."/>
            <person name="Magnuson J."/>
            <person name="Mondo S."/>
            <person name="Nolan M."/>
            <person name="Ohm R."/>
            <person name="Pangilinan J."/>
            <person name="Park H.-J."/>
            <person name="Ramirez L."/>
            <person name="Alfaro M."/>
            <person name="Sun H."/>
            <person name="Tritt A."/>
            <person name="Yoshinaga Y."/>
            <person name="Zwiers L.-H."/>
            <person name="Turgeon B."/>
            <person name="Goodwin S."/>
            <person name="Spatafora J."/>
            <person name="Crous P."/>
            <person name="Grigoriev I."/>
        </authorList>
    </citation>
    <scope>NUCLEOTIDE SEQUENCE</scope>
    <source>
        <strain evidence="8">CBS 119925</strain>
    </source>
</reference>
<dbReference type="PROSITE" id="PS00927">
    <property type="entry name" value="TREHALASE_1"/>
    <property type="match status" value="1"/>
</dbReference>
<dbReference type="InterPro" id="IPR001661">
    <property type="entry name" value="Glyco_hydro_37"/>
</dbReference>
<dbReference type="EMBL" id="MU006594">
    <property type="protein sequence ID" value="KAF2743779.1"/>
    <property type="molecule type" value="Genomic_DNA"/>
</dbReference>
<accession>A0A6A6V1I5</accession>
<dbReference type="PROSITE" id="PS00928">
    <property type="entry name" value="TREHALASE_2"/>
    <property type="match status" value="1"/>
</dbReference>
<protein>
    <recommendedName>
        <fullName evidence="6">Trehalase</fullName>
        <ecNumber evidence="6">3.2.1.28</ecNumber>
    </recommendedName>
    <alternativeName>
        <fullName evidence="6">Alpha-trehalose glucohydrolase</fullName>
    </alternativeName>
</protein>
<feature type="domain" description="Neutral trehalase Ca2+ binding" evidence="7">
    <location>
        <begin position="86"/>
        <end position="115"/>
    </location>
</feature>
<comment type="catalytic activity">
    <reaction evidence="1 6">
        <text>alpha,alpha-trehalose + H2O = alpha-D-glucose + beta-D-glucose</text>
        <dbReference type="Rhea" id="RHEA:32675"/>
        <dbReference type="ChEBI" id="CHEBI:15377"/>
        <dbReference type="ChEBI" id="CHEBI:15903"/>
        <dbReference type="ChEBI" id="CHEBI:16551"/>
        <dbReference type="ChEBI" id="CHEBI:17925"/>
        <dbReference type="EC" id="3.2.1.28"/>
    </reaction>
</comment>
<comment type="pathway">
    <text evidence="2">Carbohydrate degradation.</text>
</comment>
<dbReference type="PANTHER" id="PTHR23403">
    <property type="entry name" value="TREHALASE"/>
    <property type="match status" value="1"/>
</dbReference>
<proteinExistence type="inferred from homology"/>
<dbReference type="GO" id="GO:0005737">
    <property type="term" value="C:cytoplasm"/>
    <property type="evidence" value="ECO:0007669"/>
    <property type="project" value="InterPro"/>
</dbReference>
<dbReference type="FunFam" id="1.50.10.10:FF:000026">
    <property type="entry name" value="Trehalase"/>
    <property type="match status" value="1"/>
</dbReference>
<name>A0A6A6V1I5_9PLEO</name>
<evidence type="ECO:0000256" key="2">
    <source>
        <dbReference type="ARBA" id="ARBA00004921"/>
    </source>
</evidence>
<dbReference type="SUPFAM" id="SSF48208">
    <property type="entry name" value="Six-hairpin glycosidases"/>
    <property type="match status" value="1"/>
</dbReference>
<sequence length="734" mass="83551">MTSQPQSKTRRTSTIVDPLAAPQIYYGESHRKHGRSNTYSAYTQIQDTGTGRNAPQAAGNYSARRISHDEASIQPRKFLIQVEPTLKALLAREDIDGNMQITIDDNGPKVLSVGTLTSNAYNKFDIRGNYMLSNLLQELTLAKDYGRKTIVLDEARLNENPVSRLSRLITDSFWDGLTRVIDGSNIARVGRDPKDWTDDPRPRIYVPRGAPEQHEFYSRIAREHPEVRLDVVWLSGKPDDEQYVRDLNKAPGMLAIAMEEDFDPSTGQSELKGLPFVVPGGRFNELYGWDSYMESLGLLIDGRVGLVKNMVSHFCFCIKHYGKILNANRSYYLCRSQPPFLTDMAIRVYDRIRFEPGALDFLKEATMAAIKEYYSVWMSAPRLDEETGLSRYRPGGLGVPPETEASHFEHILAPYAKKHGMTFKEFVDAYNYQRVSEPELDEYFLHDRAVRESGHDTSYRLEKVAANLATVDLNSLLYKYEVDIARLIRTHFKDRLEIPAEFCAPGKTPGYAETSAMWDRRAKRRRAAVDKYLWDEEAGMYFDYNTVTKERTGYESATTFWPMWSGLATPRQAASLVEKALPKFEAFGGLVSGTRESRGEVGLERPNRQWDYPFGWAPQQILAWVGLGRYGYEADAQRLAYRWLYMVTKAFVDFNGVVVEKYDVTRQVDPHKVEAEYGNQGSDFKGVPREGFGWVNASYILGLTLVTAHMKRALGTLTTWDDFVKATEALDISM</sequence>
<dbReference type="GO" id="GO:0005509">
    <property type="term" value="F:calcium ion binding"/>
    <property type="evidence" value="ECO:0007669"/>
    <property type="project" value="InterPro"/>
</dbReference>
<dbReference type="AlphaFoldDB" id="A0A6A6V1I5"/>
<comment type="similarity">
    <text evidence="3 6">Belongs to the glycosyl hydrolase 37 family.</text>
</comment>
<dbReference type="Pfam" id="PF01204">
    <property type="entry name" value="Trehalase"/>
    <property type="match status" value="1"/>
</dbReference>
<evidence type="ECO:0000313" key="9">
    <source>
        <dbReference type="Proteomes" id="UP000799440"/>
    </source>
</evidence>
<keyword evidence="9" id="KW-1185">Reference proteome</keyword>
<keyword evidence="4 6" id="KW-0378">Hydrolase</keyword>
<keyword evidence="5 6" id="KW-0326">Glycosidase</keyword>
<evidence type="ECO:0000259" key="7">
    <source>
        <dbReference type="Pfam" id="PF07492"/>
    </source>
</evidence>
<organism evidence="8 9">
    <name type="scientific">Sporormia fimetaria CBS 119925</name>
    <dbReference type="NCBI Taxonomy" id="1340428"/>
    <lineage>
        <taxon>Eukaryota</taxon>
        <taxon>Fungi</taxon>
        <taxon>Dikarya</taxon>
        <taxon>Ascomycota</taxon>
        <taxon>Pezizomycotina</taxon>
        <taxon>Dothideomycetes</taxon>
        <taxon>Pleosporomycetidae</taxon>
        <taxon>Pleosporales</taxon>
        <taxon>Sporormiaceae</taxon>
        <taxon>Sporormia</taxon>
    </lineage>
</organism>
<dbReference type="PANTHER" id="PTHR23403:SF6">
    <property type="entry name" value="CYTOSOLIC NEUTRAL TREHALASE-RELATED"/>
    <property type="match status" value="1"/>
</dbReference>
<evidence type="ECO:0000256" key="5">
    <source>
        <dbReference type="ARBA" id="ARBA00023295"/>
    </source>
</evidence>
<evidence type="ECO:0000256" key="4">
    <source>
        <dbReference type="ARBA" id="ARBA00022801"/>
    </source>
</evidence>
<dbReference type="PRINTS" id="PR00744">
    <property type="entry name" value="GLHYDRLASE37"/>
</dbReference>
<dbReference type="OrthoDB" id="3542292at2759"/>
<evidence type="ECO:0000256" key="6">
    <source>
        <dbReference type="RuleBase" id="RU361180"/>
    </source>
</evidence>
<dbReference type="GO" id="GO:0005993">
    <property type="term" value="P:trehalose catabolic process"/>
    <property type="evidence" value="ECO:0007669"/>
    <property type="project" value="InterPro"/>
</dbReference>